<comment type="similarity">
    <text evidence="11 12">Belongs to the TonB-dependent receptor family.</text>
</comment>
<dbReference type="Gene3D" id="2.40.170.20">
    <property type="entry name" value="TonB-dependent receptor, beta-barrel domain"/>
    <property type="match status" value="1"/>
</dbReference>
<evidence type="ECO:0000256" key="6">
    <source>
        <dbReference type="ARBA" id="ARBA00023004"/>
    </source>
</evidence>
<dbReference type="InterPro" id="IPR036942">
    <property type="entry name" value="Beta-barrel_TonB_sf"/>
</dbReference>
<keyword evidence="13" id="KW-0732">Signal</keyword>
<keyword evidence="5 11" id="KW-0812">Transmembrane</keyword>
<sequence>MSIATRSQRRIGTSSVSASIALCLAYMPTASPAQALEDQEPYLLDTIIIEGRSAAADAFDAPESNSVIDGQALQEISPVDPNQGVARRTPNFNLVESGGPYTNTGVIRGVGSLFVRSPFDTSVTFNVGGVPQSAFGLPPTILDLEAVTVTRGPQGNTGGRASQAGSVDYHPNRPSFDTELLLRGELGNDGWHLGEIIANAPLIDEVLAGRLALQYSSRSGDIPNVVLGGNDGEVRVGAARGSLLFAPDAGTNGLLTFNYGRNDDTIPLFISRDADCFPCSGLNPRNSFERENLGVSLHFDHDFDRFRFASISSIARTTTDQVLDLTDGLILDSFGYPEESLDSPNEDVTISNLLETSFFHEVRLSAFEDDPFQWTVGMNTYQSRFDTVTDGTSVIDPTFAFYSGWQDNAFRLSSYSAFADAAMPLVDRLNLLTGLRLTHENKDARYRYFGSGAPGTVSDYIQDARFSDTYLTGRVGLSYDWTEQAAVYASVSRGAVTGGTSWTPYNIPTGSDEPLFPTSTSWSYEAGVKSRLLDDRVAINASIFYNDVKDGHLLAFDASRFAYVTTAFDYETYGGELEVRAEITPNLTLSGGLGYTIARLKNISVGNSVGAISGNDVPNVPRLTANIGAEYRADAAAIGLAQGEIFGNASYQFVGARSADVSNAVRMPSYGIVNARLGWENDGASVYVFGNNLFDERYIAGAGSYGPGADFVRVGTGRTIGVGASVRF</sequence>
<feature type="signal peptide" evidence="13">
    <location>
        <begin position="1"/>
        <end position="35"/>
    </location>
</feature>
<dbReference type="Proteomes" id="UP001595377">
    <property type="component" value="Unassembled WGS sequence"/>
</dbReference>
<dbReference type="PANTHER" id="PTHR32552">
    <property type="entry name" value="FERRICHROME IRON RECEPTOR-RELATED"/>
    <property type="match status" value="1"/>
</dbReference>
<evidence type="ECO:0000256" key="9">
    <source>
        <dbReference type="ARBA" id="ARBA00023136"/>
    </source>
</evidence>
<evidence type="ECO:0000256" key="7">
    <source>
        <dbReference type="ARBA" id="ARBA00023065"/>
    </source>
</evidence>
<organism evidence="16 17">
    <name type="scientific">Shinella pollutisoli</name>
    <dbReference type="NCBI Taxonomy" id="2250594"/>
    <lineage>
        <taxon>Bacteria</taxon>
        <taxon>Pseudomonadati</taxon>
        <taxon>Pseudomonadota</taxon>
        <taxon>Alphaproteobacteria</taxon>
        <taxon>Hyphomicrobiales</taxon>
        <taxon>Rhizobiaceae</taxon>
        <taxon>Shinella</taxon>
    </lineage>
</organism>
<evidence type="ECO:0000256" key="11">
    <source>
        <dbReference type="PROSITE-ProRule" id="PRU01360"/>
    </source>
</evidence>
<dbReference type="Pfam" id="PF00593">
    <property type="entry name" value="TonB_dep_Rec_b-barrel"/>
    <property type="match status" value="1"/>
</dbReference>
<keyword evidence="8 12" id="KW-0798">TonB box</keyword>
<dbReference type="RefSeq" id="WP_257311661.1">
    <property type="nucleotide sequence ID" value="NZ_JANFDG010000002.1"/>
</dbReference>
<dbReference type="EMBL" id="JBHRSP010000024">
    <property type="protein sequence ID" value="MFC3074628.1"/>
    <property type="molecule type" value="Genomic_DNA"/>
</dbReference>
<comment type="subcellular location">
    <subcellularLocation>
        <location evidence="1 11">Cell outer membrane</location>
        <topology evidence="1 11">Multi-pass membrane protein</topology>
    </subcellularLocation>
</comment>
<proteinExistence type="inferred from homology"/>
<accession>A0ABV7DJJ9</accession>
<evidence type="ECO:0000256" key="5">
    <source>
        <dbReference type="ARBA" id="ARBA00022692"/>
    </source>
</evidence>
<reference evidence="17" key="1">
    <citation type="journal article" date="2019" name="Int. J. Syst. Evol. Microbiol.">
        <title>The Global Catalogue of Microorganisms (GCM) 10K type strain sequencing project: providing services to taxonomists for standard genome sequencing and annotation.</title>
        <authorList>
            <consortium name="The Broad Institute Genomics Platform"/>
            <consortium name="The Broad Institute Genome Sequencing Center for Infectious Disease"/>
            <person name="Wu L."/>
            <person name="Ma J."/>
        </authorList>
    </citation>
    <scope>NUCLEOTIDE SEQUENCE [LARGE SCALE GENOMIC DNA]</scope>
    <source>
        <strain evidence="17">KCTC 52677</strain>
    </source>
</reference>
<feature type="domain" description="TonB-dependent receptor-like beta-barrel" evidence="14">
    <location>
        <begin position="248"/>
        <end position="693"/>
    </location>
</feature>
<evidence type="ECO:0000259" key="15">
    <source>
        <dbReference type="Pfam" id="PF07715"/>
    </source>
</evidence>
<dbReference type="InterPro" id="IPR039426">
    <property type="entry name" value="TonB-dep_rcpt-like"/>
</dbReference>
<dbReference type="SUPFAM" id="SSF56935">
    <property type="entry name" value="Porins"/>
    <property type="match status" value="1"/>
</dbReference>
<protein>
    <submittedName>
        <fullName evidence="16">TonB-dependent receptor</fullName>
    </submittedName>
</protein>
<dbReference type="InterPro" id="IPR012910">
    <property type="entry name" value="Plug_dom"/>
</dbReference>
<evidence type="ECO:0000259" key="14">
    <source>
        <dbReference type="Pfam" id="PF00593"/>
    </source>
</evidence>
<keyword evidence="6" id="KW-0408">Iron</keyword>
<dbReference type="PROSITE" id="PS52016">
    <property type="entry name" value="TONB_DEPENDENT_REC_3"/>
    <property type="match status" value="1"/>
</dbReference>
<comment type="caution">
    <text evidence="16">The sequence shown here is derived from an EMBL/GenBank/DDBJ whole genome shotgun (WGS) entry which is preliminary data.</text>
</comment>
<keyword evidence="4" id="KW-0410">Iron transport</keyword>
<evidence type="ECO:0000256" key="10">
    <source>
        <dbReference type="ARBA" id="ARBA00023237"/>
    </source>
</evidence>
<keyword evidence="10 11" id="KW-0998">Cell outer membrane</keyword>
<evidence type="ECO:0000256" key="12">
    <source>
        <dbReference type="RuleBase" id="RU003357"/>
    </source>
</evidence>
<evidence type="ECO:0000256" key="3">
    <source>
        <dbReference type="ARBA" id="ARBA00022452"/>
    </source>
</evidence>
<gene>
    <name evidence="16" type="ORF">ACFOHH_16065</name>
</gene>
<keyword evidence="2 11" id="KW-0813">Transport</keyword>
<feature type="domain" description="TonB-dependent receptor plug" evidence="15">
    <location>
        <begin position="59"/>
        <end position="165"/>
    </location>
</feature>
<evidence type="ECO:0000313" key="17">
    <source>
        <dbReference type="Proteomes" id="UP001595377"/>
    </source>
</evidence>
<name>A0ABV7DJJ9_9HYPH</name>
<feature type="chain" id="PRO_5045140772" evidence="13">
    <location>
        <begin position="36"/>
        <end position="728"/>
    </location>
</feature>
<keyword evidence="16" id="KW-0675">Receptor</keyword>
<dbReference type="PANTHER" id="PTHR32552:SF81">
    <property type="entry name" value="TONB-DEPENDENT OUTER MEMBRANE RECEPTOR"/>
    <property type="match status" value="1"/>
</dbReference>
<evidence type="ECO:0000256" key="2">
    <source>
        <dbReference type="ARBA" id="ARBA00022448"/>
    </source>
</evidence>
<keyword evidence="3 11" id="KW-1134">Transmembrane beta strand</keyword>
<evidence type="ECO:0000313" key="16">
    <source>
        <dbReference type="EMBL" id="MFC3074628.1"/>
    </source>
</evidence>
<dbReference type="Pfam" id="PF07715">
    <property type="entry name" value="Plug"/>
    <property type="match status" value="1"/>
</dbReference>
<keyword evidence="17" id="KW-1185">Reference proteome</keyword>
<keyword evidence="9 11" id="KW-0472">Membrane</keyword>
<keyword evidence="7" id="KW-0406">Ion transport</keyword>
<evidence type="ECO:0000256" key="13">
    <source>
        <dbReference type="SAM" id="SignalP"/>
    </source>
</evidence>
<evidence type="ECO:0000256" key="4">
    <source>
        <dbReference type="ARBA" id="ARBA00022496"/>
    </source>
</evidence>
<dbReference type="InterPro" id="IPR000531">
    <property type="entry name" value="Beta-barrel_TonB"/>
</dbReference>
<evidence type="ECO:0000256" key="1">
    <source>
        <dbReference type="ARBA" id="ARBA00004571"/>
    </source>
</evidence>
<evidence type="ECO:0000256" key="8">
    <source>
        <dbReference type="ARBA" id="ARBA00023077"/>
    </source>
</evidence>